<evidence type="ECO:0000313" key="3">
    <source>
        <dbReference type="Proteomes" id="UP001152607"/>
    </source>
</evidence>
<proteinExistence type="predicted"/>
<comment type="caution">
    <text evidence="2">The sequence shown here is derived from an EMBL/GenBank/DDBJ whole genome shotgun (WGS) entry which is preliminary data.</text>
</comment>
<evidence type="ECO:0000313" key="2">
    <source>
        <dbReference type="EMBL" id="CAI6340564.1"/>
    </source>
</evidence>
<accession>A0A9W4XQI3</accession>
<dbReference type="Pfam" id="PF03357">
    <property type="entry name" value="Snf7"/>
    <property type="match status" value="1"/>
</dbReference>
<dbReference type="OrthoDB" id="10266568at2759"/>
<keyword evidence="3" id="KW-1185">Reference proteome</keyword>
<dbReference type="GO" id="GO:0007034">
    <property type="term" value="P:vacuolar transport"/>
    <property type="evidence" value="ECO:0007669"/>
    <property type="project" value="InterPro"/>
</dbReference>
<dbReference type="Gene3D" id="6.10.140.1230">
    <property type="match status" value="1"/>
</dbReference>
<dbReference type="InterPro" id="IPR005024">
    <property type="entry name" value="Snf7_fam"/>
</dbReference>
<dbReference type="Proteomes" id="UP001152607">
    <property type="component" value="Unassembled WGS sequence"/>
</dbReference>
<reference evidence="2" key="1">
    <citation type="submission" date="2023-01" db="EMBL/GenBank/DDBJ databases">
        <authorList>
            <person name="Van Ghelder C."/>
            <person name="Rancurel C."/>
        </authorList>
    </citation>
    <scope>NUCLEOTIDE SEQUENCE</scope>
    <source>
        <strain evidence="2">CNCM I-4278</strain>
    </source>
</reference>
<feature type="compositionally biased region" description="Polar residues" evidence="1">
    <location>
        <begin position="131"/>
        <end position="140"/>
    </location>
</feature>
<dbReference type="AlphaFoldDB" id="A0A9W4XQI3"/>
<gene>
    <name evidence="2" type="ORF">PDIGIT_LOCUS13744</name>
</gene>
<name>A0A9W4XQI3_9PLEO</name>
<dbReference type="EMBL" id="CAOQHR010000010">
    <property type="protein sequence ID" value="CAI6340564.1"/>
    <property type="molecule type" value="Genomic_DNA"/>
</dbReference>
<organism evidence="2 3">
    <name type="scientific">Periconia digitata</name>
    <dbReference type="NCBI Taxonomy" id="1303443"/>
    <lineage>
        <taxon>Eukaryota</taxon>
        <taxon>Fungi</taxon>
        <taxon>Dikarya</taxon>
        <taxon>Ascomycota</taxon>
        <taxon>Pezizomycotina</taxon>
        <taxon>Dothideomycetes</taxon>
        <taxon>Pleosporomycetidae</taxon>
        <taxon>Pleosporales</taxon>
        <taxon>Massarineae</taxon>
        <taxon>Periconiaceae</taxon>
        <taxon>Periconia</taxon>
    </lineage>
</organism>
<protein>
    <submittedName>
        <fullName evidence="2">Uncharacterized protein</fullName>
    </submittedName>
</protein>
<feature type="region of interest" description="Disordered" evidence="1">
    <location>
        <begin position="131"/>
        <end position="162"/>
    </location>
</feature>
<dbReference type="PANTHER" id="PTHR10476">
    <property type="entry name" value="CHARGED MULTIVESICULAR BODY PROTEIN"/>
    <property type="match status" value="1"/>
</dbReference>
<feature type="compositionally biased region" description="Basic and acidic residues" evidence="1">
    <location>
        <begin position="153"/>
        <end position="162"/>
    </location>
</feature>
<evidence type="ECO:0000256" key="1">
    <source>
        <dbReference type="SAM" id="MobiDB-lite"/>
    </source>
</evidence>
<sequence>MEKEMKKGRPQIARIHAQNAVRKQNEELNLLTLASRIDAVASRVQTAQAQEQLARNMAQVNKAMEVAMRTTNLERVTTIMDGFEKNFNDLDVMDEYTREATSSATAVGMPQDDVDRLMAETADKVGVELSQDLQQATPAQTKIGPTEEEEQGLSERLRALRS</sequence>